<name>A0A6J6SW55_9ZZZZ</name>
<dbReference type="AlphaFoldDB" id="A0A6J6SW55"/>
<dbReference type="Gene3D" id="3.40.30.10">
    <property type="entry name" value="Glutaredoxin"/>
    <property type="match status" value="1"/>
</dbReference>
<dbReference type="EMBL" id="CAEZZA010000017">
    <property type="protein sequence ID" value="CAB4739010.1"/>
    <property type="molecule type" value="Genomic_DNA"/>
</dbReference>
<dbReference type="EMBL" id="CAEZWW010000028">
    <property type="protein sequence ID" value="CAB4666155.1"/>
    <property type="molecule type" value="Genomic_DNA"/>
</dbReference>
<keyword evidence="2" id="KW-0472">Membrane</keyword>
<feature type="region of interest" description="Disordered" evidence="1">
    <location>
        <begin position="1"/>
        <end position="20"/>
    </location>
</feature>
<evidence type="ECO:0000259" key="3">
    <source>
        <dbReference type="Pfam" id="PF13462"/>
    </source>
</evidence>
<organism evidence="5">
    <name type="scientific">freshwater metagenome</name>
    <dbReference type="NCBI Taxonomy" id="449393"/>
    <lineage>
        <taxon>unclassified sequences</taxon>
        <taxon>metagenomes</taxon>
        <taxon>ecological metagenomes</taxon>
    </lineage>
</organism>
<dbReference type="Pfam" id="PF13462">
    <property type="entry name" value="Thioredoxin_4"/>
    <property type="match status" value="1"/>
</dbReference>
<evidence type="ECO:0000256" key="1">
    <source>
        <dbReference type="SAM" id="MobiDB-lite"/>
    </source>
</evidence>
<accession>A0A6J6SW55</accession>
<dbReference type="SUPFAM" id="SSF52833">
    <property type="entry name" value="Thioredoxin-like"/>
    <property type="match status" value="1"/>
</dbReference>
<sequence length="265" mass="27294">MSEGGKNRRDKAAAARAVSQSGEKRRERTIRIIGAATVLVVVVGIIAIAVVAKSTDTTGTPATVPADASAALPLGVIASGEPNEYGLPYNPAAEGVPVLTIWEDFQCPSCAALEEENGAGIIALADEGKVKLIWRPTTFLDLRVGNDASVRAVAAWGCAVDAGKALEYHDVVYKNQPATEGDGYSDEQLLTFAADAGIAGPALDTFNSCVAGRTYTGWAANSYDSFLKEEVPGTPAGYLNGVLLDGGVLSDPVALEAAIAAEAAK</sequence>
<evidence type="ECO:0000313" key="5">
    <source>
        <dbReference type="EMBL" id="CAB4739010.1"/>
    </source>
</evidence>
<feature type="compositionally biased region" description="Basic and acidic residues" evidence="1">
    <location>
        <begin position="1"/>
        <end position="13"/>
    </location>
</feature>
<dbReference type="EMBL" id="CAFBPA010000138">
    <property type="protein sequence ID" value="CAB5008790.1"/>
    <property type="molecule type" value="Genomic_DNA"/>
</dbReference>
<keyword evidence="2" id="KW-0812">Transmembrane</keyword>
<proteinExistence type="predicted"/>
<dbReference type="InterPro" id="IPR036249">
    <property type="entry name" value="Thioredoxin-like_sf"/>
</dbReference>
<feature type="transmembrane region" description="Helical" evidence="2">
    <location>
        <begin position="32"/>
        <end position="52"/>
    </location>
</feature>
<evidence type="ECO:0000313" key="4">
    <source>
        <dbReference type="EMBL" id="CAB4666155.1"/>
    </source>
</evidence>
<evidence type="ECO:0000256" key="2">
    <source>
        <dbReference type="SAM" id="Phobius"/>
    </source>
</evidence>
<feature type="domain" description="Thioredoxin-like fold" evidence="3">
    <location>
        <begin position="98"/>
        <end position="245"/>
    </location>
</feature>
<protein>
    <submittedName>
        <fullName evidence="5">Unannotated protein</fullName>
    </submittedName>
</protein>
<evidence type="ECO:0000313" key="6">
    <source>
        <dbReference type="EMBL" id="CAB5008790.1"/>
    </source>
</evidence>
<keyword evidence="2" id="KW-1133">Transmembrane helix</keyword>
<reference evidence="5" key="1">
    <citation type="submission" date="2020-05" db="EMBL/GenBank/DDBJ databases">
        <authorList>
            <person name="Chiriac C."/>
            <person name="Salcher M."/>
            <person name="Ghai R."/>
            <person name="Kavagutti S V."/>
        </authorList>
    </citation>
    <scope>NUCLEOTIDE SEQUENCE</scope>
</reference>
<dbReference type="InterPro" id="IPR012336">
    <property type="entry name" value="Thioredoxin-like_fold"/>
</dbReference>
<gene>
    <name evidence="4" type="ORF">UFOPK2310_00361</name>
    <name evidence="5" type="ORF">UFOPK2809_00226</name>
    <name evidence="6" type="ORF">UFOPK4043_00951</name>
</gene>